<dbReference type="AlphaFoldDB" id="A0AAF3EWH4"/>
<keyword evidence="3" id="KW-1185">Reference proteome</keyword>
<name>A0AAF3EWH4_9BILA</name>
<protein>
    <submittedName>
        <fullName evidence="4">Uncharacterized protein</fullName>
    </submittedName>
</protein>
<evidence type="ECO:0000313" key="4">
    <source>
        <dbReference type="WBParaSite" id="MBELARI_LOCUS18474"/>
    </source>
</evidence>
<dbReference type="Proteomes" id="UP000887575">
    <property type="component" value="Unassembled WGS sequence"/>
</dbReference>
<feature type="region of interest" description="Disordered" evidence="1">
    <location>
        <begin position="1"/>
        <end position="137"/>
    </location>
</feature>
<reference evidence="4" key="1">
    <citation type="submission" date="2024-02" db="UniProtKB">
        <authorList>
            <consortium name="WormBaseParasite"/>
        </authorList>
    </citation>
    <scope>IDENTIFICATION</scope>
</reference>
<dbReference type="WBParaSite" id="MBELARI_LOCUS18474">
    <property type="protein sequence ID" value="MBELARI_LOCUS18474"/>
    <property type="gene ID" value="MBELARI_LOCUS18474"/>
</dbReference>
<evidence type="ECO:0000256" key="2">
    <source>
        <dbReference type="SAM" id="Phobius"/>
    </source>
</evidence>
<accession>A0AAF3EWH4</accession>
<evidence type="ECO:0000313" key="3">
    <source>
        <dbReference type="Proteomes" id="UP000887575"/>
    </source>
</evidence>
<feature type="transmembrane region" description="Helical" evidence="2">
    <location>
        <begin position="345"/>
        <end position="374"/>
    </location>
</feature>
<evidence type="ECO:0000256" key="1">
    <source>
        <dbReference type="SAM" id="MobiDB-lite"/>
    </source>
</evidence>
<feature type="transmembrane region" description="Helical" evidence="2">
    <location>
        <begin position="282"/>
        <end position="307"/>
    </location>
</feature>
<sequence>MTNRPGFWQAKGSDDTQNGAERGENGVSKQFLPNRERNGSSEWLDTQSRNSAANHGFTPFKSVQQKKEGSLNRKQPADPFQYSPSAFAKDQPQSQSTPKVGARPGSAIPRVPIVPTVPTATRDRGATWGRQPNGLPPTHHFRSVSAMGHPGHPTMPAMGTFQRTGSRTSEVPVPQMGSRYHSYTTLPRPDQPLDPYQLHDHPFYAHHFYQPQHQQPQPKMIISRPPSAMPPQQMGAEFGQPIPAIVQKSPQNSQPFPVTSAIQSNPNMSTSMTSRRSEIVSWNALSLLCSLQVLCGLAIFGLGVFRMLQHAKWALGVELGYAISVLISGMAGISSVRSTSYCGATFAYVLAAANCLFSGAPFVLGLLPIIPYGFPSVDPRFLVNKDEPFEIDLAMSLVVAISCLLSFVMVIFGCKALGNACRVVEKLKARADIDTTFGVEPLPIKQ</sequence>
<keyword evidence="2" id="KW-0812">Transmembrane</keyword>
<feature type="transmembrane region" description="Helical" evidence="2">
    <location>
        <begin position="313"/>
        <end position="333"/>
    </location>
</feature>
<proteinExistence type="predicted"/>
<keyword evidence="2" id="KW-0472">Membrane</keyword>
<keyword evidence="2" id="KW-1133">Transmembrane helix</keyword>
<feature type="transmembrane region" description="Helical" evidence="2">
    <location>
        <begin position="394"/>
        <end position="418"/>
    </location>
</feature>
<feature type="compositionally biased region" description="Polar residues" evidence="1">
    <location>
        <begin position="40"/>
        <end position="53"/>
    </location>
</feature>
<feature type="compositionally biased region" description="Low complexity" evidence="1">
    <location>
        <begin position="107"/>
        <end position="120"/>
    </location>
</feature>
<organism evidence="3 4">
    <name type="scientific">Mesorhabditis belari</name>
    <dbReference type="NCBI Taxonomy" id="2138241"/>
    <lineage>
        <taxon>Eukaryota</taxon>
        <taxon>Metazoa</taxon>
        <taxon>Ecdysozoa</taxon>
        <taxon>Nematoda</taxon>
        <taxon>Chromadorea</taxon>
        <taxon>Rhabditida</taxon>
        <taxon>Rhabditina</taxon>
        <taxon>Rhabditomorpha</taxon>
        <taxon>Rhabditoidea</taxon>
        <taxon>Rhabditidae</taxon>
        <taxon>Mesorhabditinae</taxon>
        <taxon>Mesorhabditis</taxon>
    </lineage>
</organism>